<gene>
    <name evidence="5" type="ORF">PAUR_a1715</name>
</gene>
<feature type="coiled-coil region" evidence="2">
    <location>
        <begin position="993"/>
        <end position="1020"/>
    </location>
</feature>
<dbReference type="InterPro" id="IPR015943">
    <property type="entry name" value="WD40/YVTN_repeat-like_dom_sf"/>
</dbReference>
<feature type="domain" description="Sortilin N-terminal" evidence="4">
    <location>
        <begin position="141"/>
        <end position="267"/>
    </location>
</feature>
<dbReference type="Gene3D" id="2.60.40.4070">
    <property type="match status" value="1"/>
</dbReference>
<sequence length="1100" mass="122176">METIKTTFGVKMKTLLKTALAVSLALAASNALAAKSDEEQSIFSSKTFEAMKLRNIGPAYMSGRIADIAVDQNNPSTWYSAVGSGGVWKTTNAGTTWTPIFDKQAVYSTGDVTIDPSNSNIIWVGTGENNGGRHISFGDGVYKSEDGGKTWKNMGLKESERISDIIIHPTDSKTVWVSAQGPLWSSGGERGLYKTIDGGETWKQVLTPENEWTGVTSLLIDPRNPKKLYAATWSRQRTVATYVGTGEGSGIHTSDDGGETWTELKTGLPTGNMGKIGMAISPINPDVLYATIETDNRTGGFYRSQNRGASWTKESDEVGGGTGPHYYQEIFADPHHFDRVYIASNYSKVSNDGGKTWIPINTKRKHVDDHAFAFHPTDPDFVLIGSDGGIYMSHDRMENWRFMANLPLTQFYKVAPDDAEPFYTVYAGAQDNSTQGGPSRTTRKEGIKNKDWFLTLGGDGHQPAVEPGNPNIMYSQWQQGNLTRHDLKTREGVYIKPQPRPGEPAERFNWDAPINVSSHDAKRLYFASQRVWRSDDRGDSWEPISGDLTKNGNRMHMPVMGRTWSVEAGWDIYAMSEYHTIANFTESPVDEKVLWAGTDDGLIQVTKNAGKSWKKIDLSSIDGIPDTAYVNDIRADLFDSNTVYVALDNHKYGDFKPYLIKSTNLGKSWQSLASTLPEKHLVWRIVQDHVNKNLMFIGTEFGIFFTVDGGQKWTELDGGIPTIATRDVKIQRRENDLVAGTFGRGIYILDDYAPLRALTEKSMEQDALLMAPSRPVKWFQLDTNHTNTDGDDRFAAKNPEHGATLTYFLKESLLTIKEARQKAEKDMVKEQDYPKYPAWEDIEKENQEAKPVVYLEIRDAAGKFVNRVMGKNTKGLHRVTWDMTYATGKAVTGVESSGWSPFNAGLMAIPGIYTATLHKRVNGAVSQLAEAVEFELKPITDSALPTANQEVLKFGKEIAVAQKRITAVNAVLSELNKTMQTLRTAIDRTPNNIASLESRYAQAQTEINAINLELNGLNARDRMGTKPANISSRLGYAMTADWSSYGPTKQHKEQFSYAIKRLDNVSTRIKRLQETTIPELQKSVIDAGGPWSKGAPLITK</sequence>
<evidence type="ECO:0000256" key="2">
    <source>
        <dbReference type="SAM" id="Coils"/>
    </source>
</evidence>
<dbReference type="InterPro" id="IPR036278">
    <property type="entry name" value="Sialidase_sf"/>
</dbReference>
<dbReference type="InterPro" id="IPR031778">
    <property type="entry name" value="Sortilin_N"/>
</dbReference>
<evidence type="ECO:0000313" key="5">
    <source>
        <dbReference type="EMBL" id="MBE0368168.1"/>
    </source>
</evidence>
<accession>A0ABR9EB14</accession>
<proteinExistence type="predicted"/>
<feature type="signal peptide" evidence="3">
    <location>
        <begin position="1"/>
        <end position="33"/>
    </location>
</feature>
<dbReference type="CDD" id="cd15482">
    <property type="entry name" value="Sialidase_non-viral"/>
    <property type="match status" value="1"/>
</dbReference>
<dbReference type="PANTHER" id="PTHR43739:SF5">
    <property type="entry name" value="EXO-ALPHA-SIALIDASE"/>
    <property type="match status" value="1"/>
</dbReference>
<evidence type="ECO:0000259" key="4">
    <source>
        <dbReference type="Pfam" id="PF15902"/>
    </source>
</evidence>
<organism evidence="5 6">
    <name type="scientific">Pseudoalteromonas aurantia 208</name>
    <dbReference type="NCBI Taxonomy" id="1314867"/>
    <lineage>
        <taxon>Bacteria</taxon>
        <taxon>Pseudomonadati</taxon>
        <taxon>Pseudomonadota</taxon>
        <taxon>Gammaproteobacteria</taxon>
        <taxon>Alteromonadales</taxon>
        <taxon>Pseudoalteromonadaceae</taxon>
        <taxon>Pseudoalteromonas</taxon>
    </lineage>
</organism>
<feature type="chain" id="PRO_5045878733" description="Sortilin N-terminal domain-containing protein" evidence="3">
    <location>
        <begin position="34"/>
        <end position="1100"/>
    </location>
</feature>
<keyword evidence="1" id="KW-0677">Repeat</keyword>
<dbReference type="EMBL" id="AQGV01000012">
    <property type="protein sequence ID" value="MBE0368168.1"/>
    <property type="molecule type" value="Genomic_DNA"/>
</dbReference>
<protein>
    <recommendedName>
        <fullName evidence="4">Sortilin N-terminal domain-containing protein</fullName>
    </recommendedName>
</protein>
<name>A0ABR9EB14_9GAMM</name>
<dbReference type="Pfam" id="PF15902">
    <property type="entry name" value="Sortilin-Vps10"/>
    <property type="match status" value="2"/>
</dbReference>
<comment type="caution">
    <text evidence="5">The sequence shown here is derived from an EMBL/GenBank/DDBJ whole genome shotgun (WGS) entry which is preliminary data.</text>
</comment>
<dbReference type="SUPFAM" id="SSF50939">
    <property type="entry name" value="Sialidases"/>
    <property type="match status" value="2"/>
</dbReference>
<keyword evidence="2" id="KW-0175">Coiled coil</keyword>
<keyword evidence="3" id="KW-0732">Signal</keyword>
<evidence type="ECO:0000256" key="3">
    <source>
        <dbReference type="SAM" id="SignalP"/>
    </source>
</evidence>
<feature type="domain" description="Sortilin N-terminal" evidence="4">
    <location>
        <begin position="301"/>
        <end position="406"/>
    </location>
</feature>
<reference evidence="5 6" key="1">
    <citation type="submission" date="2015-03" db="EMBL/GenBank/DDBJ databases">
        <title>Genome sequence of Pseudoalteromonas aurantia.</title>
        <authorList>
            <person name="Xie B.-B."/>
            <person name="Rong J.-C."/>
            <person name="Qin Q.-L."/>
            <person name="Zhang Y.-Z."/>
        </authorList>
    </citation>
    <scope>NUCLEOTIDE SEQUENCE [LARGE SCALE GENOMIC DNA]</scope>
    <source>
        <strain evidence="5 6">208</strain>
    </source>
</reference>
<keyword evidence="6" id="KW-1185">Reference proteome</keyword>
<dbReference type="Gene3D" id="2.130.10.10">
    <property type="entry name" value="YVTN repeat-like/Quinoprotein amine dehydrogenase"/>
    <property type="match status" value="4"/>
</dbReference>
<evidence type="ECO:0000313" key="6">
    <source>
        <dbReference type="Proteomes" id="UP000615755"/>
    </source>
</evidence>
<evidence type="ECO:0000256" key="1">
    <source>
        <dbReference type="ARBA" id="ARBA00022737"/>
    </source>
</evidence>
<dbReference type="PANTHER" id="PTHR43739">
    <property type="entry name" value="XYLOGLUCANASE (EUROFUNG)"/>
    <property type="match status" value="1"/>
</dbReference>
<dbReference type="InterPro" id="IPR052025">
    <property type="entry name" value="Xyloglucanase_GH74"/>
</dbReference>
<dbReference type="Proteomes" id="UP000615755">
    <property type="component" value="Unassembled WGS sequence"/>
</dbReference>